<organism evidence="14 15">
    <name type="scientific">Desulfobacter latus</name>
    <dbReference type="NCBI Taxonomy" id="2292"/>
    <lineage>
        <taxon>Bacteria</taxon>
        <taxon>Pseudomonadati</taxon>
        <taxon>Thermodesulfobacteriota</taxon>
        <taxon>Desulfobacteria</taxon>
        <taxon>Desulfobacterales</taxon>
        <taxon>Desulfobacteraceae</taxon>
        <taxon>Desulfobacter</taxon>
    </lineage>
</organism>
<evidence type="ECO:0000256" key="10">
    <source>
        <dbReference type="ARBA" id="ARBA00023143"/>
    </source>
</evidence>
<dbReference type="PANTHER" id="PTHR30034:SF3">
    <property type="entry name" value="FLAGELLAR MOTOR SWITCH PROTEIN FLIM"/>
    <property type="match status" value="1"/>
</dbReference>
<reference evidence="14 15" key="1">
    <citation type="submission" date="2020-06" db="EMBL/GenBank/DDBJ databases">
        <title>High-quality draft genome of sulfate reducer Desulfobacter latus type strain AcrS2 isolated from marine sediment.</title>
        <authorList>
            <person name="Hoppe M."/>
            <person name="Larsen C.K."/>
            <person name="Marshall I.P.G."/>
            <person name="Schramm A."/>
            <person name="Marietou A.G."/>
        </authorList>
    </citation>
    <scope>NUCLEOTIDE SEQUENCE [LARGE SCALE GENOMIC DNA]</scope>
    <source>
        <strain evidence="14 15">AcRS2</strain>
    </source>
</reference>
<gene>
    <name evidence="14" type="primary">fliM</name>
    <name evidence="14" type="ORF">HXW94_03690</name>
</gene>
<dbReference type="SUPFAM" id="SSF103039">
    <property type="entry name" value="CheC-like"/>
    <property type="match status" value="1"/>
</dbReference>
<dbReference type="Gene3D" id="3.40.1550.10">
    <property type="entry name" value="CheC-like"/>
    <property type="match status" value="1"/>
</dbReference>
<evidence type="ECO:0000256" key="7">
    <source>
        <dbReference type="ARBA" id="ARBA00022519"/>
    </source>
</evidence>
<evidence type="ECO:0000256" key="8">
    <source>
        <dbReference type="ARBA" id="ARBA00022779"/>
    </source>
</evidence>
<dbReference type="InterPro" id="IPR036429">
    <property type="entry name" value="SpoA-like_sf"/>
</dbReference>
<dbReference type="AlphaFoldDB" id="A0A850SZB6"/>
<dbReference type="PRINTS" id="PR00955">
    <property type="entry name" value="FLGMOTORFLIM"/>
</dbReference>
<dbReference type="GO" id="GO:0071978">
    <property type="term" value="P:bacterial-type flagellum-dependent swarming motility"/>
    <property type="evidence" value="ECO:0007669"/>
    <property type="project" value="TreeGrafter"/>
</dbReference>
<evidence type="ECO:0000256" key="12">
    <source>
        <dbReference type="NCBIfam" id="TIGR01397"/>
    </source>
</evidence>
<evidence type="ECO:0000256" key="3">
    <source>
        <dbReference type="ARBA" id="ARBA00011049"/>
    </source>
</evidence>
<dbReference type="GO" id="GO:0050918">
    <property type="term" value="P:positive chemotaxis"/>
    <property type="evidence" value="ECO:0007669"/>
    <property type="project" value="TreeGrafter"/>
</dbReference>
<keyword evidence="14" id="KW-0969">Cilium</keyword>
<comment type="caution">
    <text evidence="14">The sequence shown here is derived from an EMBL/GenBank/DDBJ whole genome shotgun (WGS) entry which is preliminary data.</text>
</comment>
<dbReference type="InterPro" id="IPR028976">
    <property type="entry name" value="CheC-like_sf"/>
</dbReference>
<dbReference type="SUPFAM" id="SSF101801">
    <property type="entry name" value="Surface presentation of antigens (SPOA)"/>
    <property type="match status" value="1"/>
</dbReference>
<evidence type="ECO:0000313" key="15">
    <source>
        <dbReference type="Proteomes" id="UP000553343"/>
    </source>
</evidence>
<evidence type="ECO:0000259" key="13">
    <source>
        <dbReference type="Pfam" id="PF01052"/>
    </source>
</evidence>
<keyword evidence="5" id="KW-1003">Cell membrane</keyword>
<dbReference type="Proteomes" id="UP000553343">
    <property type="component" value="Unassembled WGS sequence"/>
</dbReference>
<dbReference type="PIRSF" id="PIRSF002888">
    <property type="entry name" value="FliM"/>
    <property type="match status" value="1"/>
</dbReference>
<comment type="similarity">
    <text evidence="3">Belongs to the FliM family.</text>
</comment>
<dbReference type="InterPro" id="IPR001689">
    <property type="entry name" value="Flag_FliM"/>
</dbReference>
<protein>
    <recommendedName>
        <fullName evidence="4 12">Flagellar motor switch protein FliM</fullName>
    </recommendedName>
</protein>
<comment type="function">
    <text evidence="11">FliM is one of three proteins (FliG, FliN, FliM) that forms the rotor-mounted switch complex (C ring), located at the base of the basal body. This complex interacts with the CheY and CheZ chemotaxis proteins, in addition to contacting components of the motor that determine the direction of flagellar rotation.</text>
</comment>
<evidence type="ECO:0000256" key="9">
    <source>
        <dbReference type="ARBA" id="ARBA00023136"/>
    </source>
</evidence>
<dbReference type="Gene3D" id="2.30.330.10">
    <property type="entry name" value="SpoA-like"/>
    <property type="match status" value="1"/>
</dbReference>
<dbReference type="Pfam" id="PF02154">
    <property type="entry name" value="FliM"/>
    <property type="match status" value="1"/>
</dbReference>
<keyword evidence="8" id="KW-0283">Flagellar rotation</keyword>
<evidence type="ECO:0000313" key="14">
    <source>
        <dbReference type="EMBL" id="NWH04101.1"/>
    </source>
</evidence>
<dbReference type="EMBL" id="JACADJ010000007">
    <property type="protein sequence ID" value="NWH04101.1"/>
    <property type="molecule type" value="Genomic_DNA"/>
</dbReference>
<dbReference type="CDD" id="cd17908">
    <property type="entry name" value="FliM"/>
    <property type="match status" value="1"/>
</dbReference>
<keyword evidence="10" id="KW-0975">Bacterial flagellum</keyword>
<keyword evidence="14" id="KW-0282">Flagellum</keyword>
<keyword evidence="9" id="KW-0472">Membrane</keyword>
<keyword evidence="6" id="KW-0145">Chemotaxis</keyword>
<keyword evidence="15" id="KW-1185">Reference proteome</keyword>
<keyword evidence="14" id="KW-0966">Cell projection</keyword>
<dbReference type="Pfam" id="PF01052">
    <property type="entry name" value="FliMN_C"/>
    <property type="match status" value="1"/>
</dbReference>
<evidence type="ECO:0000256" key="11">
    <source>
        <dbReference type="ARBA" id="ARBA00025044"/>
    </source>
</evidence>
<keyword evidence="7" id="KW-0997">Cell inner membrane</keyword>
<proteinExistence type="inferred from homology"/>
<accession>A0A850SZB6</accession>
<evidence type="ECO:0000256" key="6">
    <source>
        <dbReference type="ARBA" id="ARBA00022500"/>
    </source>
</evidence>
<evidence type="ECO:0000256" key="4">
    <source>
        <dbReference type="ARBA" id="ARBA00021898"/>
    </source>
</evidence>
<dbReference type="GO" id="GO:0009425">
    <property type="term" value="C:bacterial-type flagellum basal body"/>
    <property type="evidence" value="ECO:0007669"/>
    <property type="project" value="UniProtKB-SubCell"/>
</dbReference>
<evidence type="ECO:0000256" key="1">
    <source>
        <dbReference type="ARBA" id="ARBA00004117"/>
    </source>
</evidence>
<evidence type="ECO:0000256" key="2">
    <source>
        <dbReference type="ARBA" id="ARBA00004417"/>
    </source>
</evidence>
<evidence type="ECO:0000256" key="5">
    <source>
        <dbReference type="ARBA" id="ARBA00022475"/>
    </source>
</evidence>
<dbReference type="InterPro" id="IPR001543">
    <property type="entry name" value="FliN-like_C"/>
</dbReference>
<dbReference type="PANTHER" id="PTHR30034">
    <property type="entry name" value="FLAGELLAR MOTOR SWITCH PROTEIN FLIM"/>
    <property type="match status" value="1"/>
</dbReference>
<feature type="domain" description="Flagellar motor switch protein FliN-like C-terminal" evidence="13">
    <location>
        <begin position="258"/>
        <end position="327"/>
    </location>
</feature>
<dbReference type="NCBIfam" id="TIGR01397">
    <property type="entry name" value="fliM_switch"/>
    <property type="match status" value="1"/>
</dbReference>
<comment type="subcellular location">
    <subcellularLocation>
        <location evidence="1">Bacterial flagellum basal body</location>
    </subcellularLocation>
    <subcellularLocation>
        <location evidence="2">Cell inner membrane</location>
        <topology evidence="2">Peripheral membrane protein</topology>
    </subcellularLocation>
</comment>
<dbReference type="GO" id="GO:0005886">
    <property type="term" value="C:plasma membrane"/>
    <property type="evidence" value="ECO:0007669"/>
    <property type="project" value="UniProtKB-SubCell"/>
</dbReference>
<dbReference type="GO" id="GO:0003774">
    <property type="term" value="F:cytoskeletal motor activity"/>
    <property type="evidence" value="ECO:0007669"/>
    <property type="project" value="InterPro"/>
</dbReference>
<sequence>MSEILSQDEVDSLLDGLDSGEVETETDISQIDEEAVEGGISYDFTSQDKVVRARMPTFDVINERLSRELRATLSSLLQTNVDVSANPFDTLKFSEFVRSLPVPTSLHVFRMEPLRGHGLVVFESQLVYNLIDTFFGGAALGRARVEGREFTRIEEVIIKKAVLAVLKNIEASWAPIEPVKASLIRSEMNPQFTAIVLPTDLVIVTRFEIELEQAAGNLVVCYPYSMIEPMRHKLSASGVQAEIEEIDYNWRRIIKEVILNSQVDLRILLGKTEITGERLLYMQPGDVIQLDNDASAPLSCFVGGLVKLTGFVGVQRGFQAFKINDKITTDCEG</sequence>
<dbReference type="RefSeq" id="WP_178365551.1">
    <property type="nucleotide sequence ID" value="NZ_JACADJ010000007.1"/>
</dbReference>
<name>A0A850SZB6_9BACT</name>